<feature type="transmembrane region" description="Helical" evidence="1">
    <location>
        <begin position="45"/>
        <end position="68"/>
    </location>
</feature>
<evidence type="ECO:0000256" key="1">
    <source>
        <dbReference type="SAM" id="Phobius"/>
    </source>
</evidence>
<keyword evidence="1" id="KW-1133">Transmembrane helix</keyword>
<feature type="non-terminal residue" evidence="2">
    <location>
        <position position="148"/>
    </location>
</feature>
<dbReference type="AlphaFoldDB" id="A0A1A8HS46"/>
<proteinExistence type="predicted"/>
<gene>
    <name evidence="2" type="primary">Nfu_g_1_003126</name>
</gene>
<organism evidence="2">
    <name type="scientific">Nothobranchius kuhntae</name>
    <name type="common">Beira killifish</name>
    <dbReference type="NCBI Taxonomy" id="321403"/>
    <lineage>
        <taxon>Eukaryota</taxon>
        <taxon>Metazoa</taxon>
        <taxon>Chordata</taxon>
        <taxon>Craniata</taxon>
        <taxon>Vertebrata</taxon>
        <taxon>Euteleostomi</taxon>
        <taxon>Actinopterygii</taxon>
        <taxon>Neopterygii</taxon>
        <taxon>Teleostei</taxon>
        <taxon>Neoteleostei</taxon>
        <taxon>Acanthomorphata</taxon>
        <taxon>Ovalentaria</taxon>
        <taxon>Atherinomorphae</taxon>
        <taxon>Cyprinodontiformes</taxon>
        <taxon>Nothobranchiidae</taxon>
        <taxon>Nothobranchius</taxon>
    </lineage>
</organism>
<sequence>VVLSFSTSELCVAGEGGFQLHLVGNQWVRLHKEEGEHTSIPDDHYSLVVSSLLVIVGFCALVSLGLLGRSSEPFSISPNRPALLLFSRSLSWTLSFGYAPALTCPPSFLWFPNSQRGCAPVSRSPLDLPVHLQFPFIIFFLPSICELL</sequence>
<accession>A0A1A8HS46</accession>
<keyword evidence="1" id="KW-0812">Transmembrane</keyword>
<protein>
    <submittedName>
        <fullName evidence="2">Uncharacterized protein</fullName>
    </submittedName>
</protein>
<reference evidence="2" key="1">
    <citation type="submission" date="2016-05" db="EMBL/GenBank/DDBJ databases">
        <authorList>
            <person name="Lavstsen T."/>
            <person name="Jespersen J.S."/>
        </authorList>
    </citation>
    <scope>NUCLEOTIDE SEQUENCE</scope>
    <source>
        <tissue evidence="2">Brain</tissue>
    </source>
</reference>
<feature type="non-terminal residue" evidence="2">
    <location>
        <position position="1"/>
    </location>
</feature>
<keyword evidence="1" id="KW-0472">Membrane</keyword>
<dbReference type="EMBL" id="HAED01000528">
    <property type="protein sequence ID" value="SBQ86373.1"/>
    <property type="molecule type" value="Transcribed_RNA"/>
</dbReference>
<evidence type="ECO:0000313" key="2">
    <source>
        <dbReference type="EMBL" id="SBQ86373.1"/>
    </source>
</evidence>
<reference evidence="2" key="2">
    <citation type="submission" date="2016-06" db="EMBL/GenBank/DDBJ databases">
        <title>The genome of a short-lived fish provides insights into sex chromosome evolution and the genetic control of aging.</title>
        <authorList>
            <person name="Reichwald K."/>
            <person name="Felder M."/>
            <person name="Petzold A."/>
            <person name="Koch P."/>
            <person name="Groth M."/>
            <person name="Platzer M."/>
        </authorList>
    </citation>
    <scope>NUCLEOTIDE SEQUENCE</scope>
    <source>
        <tissue evidence="2">Brain</tissue>
    </source>
</reference>
<name>A0A1A8HS46_NOTKU</name>